<comment type="caution">
    <text evidence="3">The sequence shown here is derived from an EMBL/GenBank/DDBJ whole genome shotgun (WGS) entry which is preliminary data.</text>
</comment>
<gene>
    <name evidence="3" type="ORF">G5B46_18360</name>
</gene>
<evidence type="ECO:0000313" key="3">
    <source>
        <dbReference type="EMBL" id="NGM51580.1"/>
    </source>
</evidence>
<protein>
    <submittedName>
        <fullName evidence="3">Uncharacterized protein</fullName>
    </submittedName>
</protein>
<accession>A0A6G4R132</accession>
<evidence type="ECO:0000256" key="1">
    <source>
        <dbReference type="SAM" id="Coils"/>
    </source>
</evidence>
<dbReference type="RefSeq" id="WP_165261205.1">
    <property type="nucleotide sequence ID" value="NZ_JAAKGT010000010.1"/>
</dbReference>
<keyword evidence="2" id="KW-0472">Membrane</keyword>
<feature type="transmembrane region" description="Helical" evidence="2">
    <location>
        <begin position="20"/>
        <end position="40"/>
    </location>
</feature>
<dbReference type="EMBL" id="JAAKGT010000010">
    <property type="protein sequence ID" value="NGM51580.1"/>
    <property type="molecule type" value="Genomic_DNA"/>
</dbReference>
<sequence length="434" mass="46828">MDANQLDQAATMAVLGPDLLLSALKYIGFGLTAVAAAWGLMHETTTKNEQGRPRLTRAGMVAIGLAVISAGLGASAQGLESRAEKRKAVAEQAEKTKVEYERRLQLATIASEQALNLARLDNAQQLRQLEASAAARELALKLDRDQALGRIEQTQRISLLSQPLRVLDFRIELTGLDAEAAQVIRQGRQDIDEWWEGDDNLKFMEGVYLGRYEQGLRRRMVLYPLLAQLAGEPDARAALLVDLDGAGAAVLPIGLVEASDAADRGRGFFENADELHCLLVDDTECDGKTLWARDSGCDFFSVDYVPGDRGLVLSGHVPAHCLATIIHTRSSSALTAMISPRLRGMVTAAGTGGFLVVNAHAERMREAVTPCWDYPDARPGKRAAAVRLTFWGNGLKAFAVSGVRRLGAPSEVRADVGPELEGDDTHHGSCLALI</sequence>
<keyword evidence="2" id="KW-1133">Transmembrane helix</keyword>
<organism evidence="3">
    <name type="scientific">Caulobacter sp. 602-2</name>
    <dbReference type="NCBI Taxonomy" id="2710887"/>
    <lineage>
        <taxon>Bacteria</taxon>
        <taxon>Pseudomonadati</taxon>
        <taxon>Pseudomonadota</taxon>
        <taxon>Alphaproteobacteria</taxon>
        <taxon>Caulobacterales</taxon>
        <taxon>Caulobacteraceae</taxon>
        <taxon>Caulobacter</taxon>
    </lineage>
</organism>
<dbReference type="AlphaFoldDB" id="A0A6G4R132"/>
<keyword evidence="2" id="KW-0812">Transmembrane</keyword>
<keyword evidence="1" id="KW-0175">Coiled coil</keyword>
<reference evidence="3" key="1">
    <citation type="submission" date="2020-02" db="EMBL/GenBank/DDBJ databases">
        <authorList>
            <person name="Gao J."/>
            <person name="Sun J."/>
        </authorList>
    </citation>
    <scope>NUCLEOTIDE SEQUENCE</scope>
    <source>
        <strain evidence="3">602-2</strain>
    </source>
</reference>
<evidence type="ECO:0000256" key="2">
    <source>
        <dbReference type="SAM" id="Phobius"/>
    </source>
</evidence>
<proteinExistence type="predicted"/>
<name>A0A6G4R132_9CAUL</name>
<feature type="transmembrane region" description="Helical" evidence="2">
    <location>
        <begin position="60"/>
        <end position="79"/>
    </location>
</feature>
<feature type="coiled-coil region" evidence="1">
    <location>
        <begin position="76"/>
        <end position="110"/>
    </location>
</feature>